<dbReference type="AlphaFoldDB" id="A0AAD6WSN1"/>
<organism evidence="2 3">
    <name type="scientific">Mycena alexandri</name>
    <dbReference type="NCBI Taxonomy" id="1745969"/>
    <lineage>
        <taxon>Eukaryota</taxon>
        <taxon>Fungi</taxon>
        <taxon>Dikarya</taxon>
        <taxon>Basidiomycota</taxon>
        <taxon>Agaricomycotina</taxon>
        <taxon>Agaricomycetes</taxon>
        <taxon>Agaricomycetidae</taxon>
        <taxon>Agaricales</taxon>
        <taxon>Marasmiineae</taxon>
        <taxon>Mycenaceae</taxon>
        <taxon>Mycena</taxon>
    </lineage>
</organism>
<dbReference type="EMBL" id="JARJCM010000181">
    <property type="protein sequence ID" value="KAJ7023842.1"/>
    <property type="molecule type" value="Genomic_DNA"/>
</dbReference>
<accession>A0AAD6WSN1</accession>
<proteinExistence type="predicted"/>
<evidence type="ECO:0000313" key="2">
    <source>
        <dbReference type="EMBL" id="KAJ7023842.1"/>
    </source>
</evidence>
<comment type="caution">
    <text evidence="2">The sequence shown here is derived from an EMBL/GenBank/DDBJ whole genome shotgun (WGS) entry which is preliminary data.</text>
</comment>
<evidence type="ECO:0000256" key="1">
    <source>
        <dbReference type="SAM" id="MobiDB-lite"/>
    </source>
</evidence>
<name>A0AAD6WSN1_9AGAR</name>
<gene>
    <name evidence="2" type="ORF">C8F04DRAFT_176557</name>
</gene>
<reference evidence="2" key="1">
    <citation type="submission" date="2023-03" db="EMBL/GenBank/DDBJ databases">
        <title>Massive genome expansion in bonnet fungi (Mycena s.s.) driven by repeated elements and novel gene families across ecological guilds.</title>
        <authorList>
            <consortium name="Lawrence Berkeley National Laboratory"/>
            <person name="Harder C.B."/>
            <person name="Miyauchi S."/>
            <person name="Viragh M."/>
            <person name="Kuo A."/>
            <person name="Thoen E."/>
            <person name="Andreopoulos B."/>
            <person name="Lu D."/>
            <person name="Skrede I."/>
            <person name="Drula E."/>
            <person name="Henrissat B."/>
            <person name="Morin E."/>
            <person name="Kohler A."/>
            <person name="Barry K."/>
            <person name="LaButti K."/>
            <person name="Morin E."/>
            <person name="Salamov A."/>
            <person name="Lipzen A."/>
            <person name="Mereny Z."/>
            <person name="Hegedus B."/>
            <person name="Baldrian P."/>
            <person name="Stursova M."/>
            <person name="Weitz H."/>
            <person name="Taylor A."/>
            <person name="Grigoriev I.V."/>
            <person name="Nagy L.G."/>
            <person name="Martin F."/>
            <person name="Kauserud H."/>
        </authorList>
    </citation>
    <scope>NUCLEOTIDE SEQUENCE</scope>
    <source>
        <strain evidence="2">CBHHK200</strain>
    </source>
</reference>
<feature type="region of interest" description="Disordered" evidence="1">
    <location>
        <begin position="1"/>
        <end position="42"/>
    </location>
</feature>
<evidence type="ECO:0000313" key="3">
    <source>
        <dbReference type="Proteomes" id="UP001218188"/>
    </source>
</evidence>
<feature type="compositionally biased region" description="Low complexity" evidence="1">
    <location>
        <begin position="1"/>
        <end position="13"/>
    </location>
</feature>
<dbReference type="Proteomes" id="UP001218188">
    <property type="component" value="Unassembled WGS sequence"/>
</dbReference>
<keyword evidence="3" id="KW-1185">Reference proteome</keyword>
<sequence>MTEARTSSTTATAGLRTPMETQSTTLGCPWTGPPQPPAAAASLSPLSSRAWSAASASLAPSTPAPRSCPLRRVPSRRLALLPNRSKGSQIAVVVRNNTNFPFPDVGGEYDARACRRCLCLLDVTTTAPVAQVPQVTARSRRDVRVSLRHLWCLLRSQEEYLDLTWWCSGRRSTFATTAARGFRLGLHSNNHYRDGCTGIHICSASSA</sequence>
<protein>
    <submittedName>
        <fullName evidence="2">Uncharacterized protein</fullName>
    </submittedName>
</protein>